<dbReference type="InterPro" id="IPR036513">
    <property type="entry name" value="STAS_dom_sf"/>
</dbReference>
<keyword evidence="3" id="KW-1185">Reference proteome</keyword>
<protein>
    <submittedName>
        <fullName evidence="2">Pendrin</fullName>
    </submittedName>
</protein>
<comment type="caution">
    <text evidence="2">The sequence shown here is derived from an EMBL/GenBank/DDBJ whole genome shotgun (WGS) entry which is preliminary data.</text>
</comment>
<dbReference type="InterPro" id="IPR002645">
    <property type="entry name" value="STAS_dom"/>
</dbReference>
<dbReference type="SUPFAM" id="SSF52091">
    <property type="entry name" value="SpoIIaa-like"/>
    <property type="match status" value="1"/>
</dbReference>
<dbReference type="Gene3D" id="3.30.750.24">
    <property type="entry name" value="STAS domain"/>
    <property type="match status" value="1"/>
</dbReference>
<dbReference type="PROSITE" id="PS50801">
    <property type="entry name" value="STAS"/>
    <property type="match status" value="1"/>
</dbReference>
<evidence type="ECO:0000259" key="1">
    <source>
        <dbReference type="PROSITE" id="PS50801"/>
    </source>
</evidence>
<dbReference type="Pfam" id="PF01740">
    <property type="entry name" value="STAS"/>
    <property type="match status" value="1"/>
</dbReference>
<gene>
    <name evidence="2" type="primary">Pendrin</name>
    <name evidence="2" type="ORF">Cadr_000007790</name>
</gene>
<organism evidence="2 3">
    <name type="scientific">Camelus dromedarius</name>
    <name type="common">Dromedary</name>
    <name type="synonym">Arabian camel</name>
    <dbReference type="NCBI Taxonomy" id="9838"/>
    <lineage>
        <taxon>Eukaryota</taxon>
        <taxon>Metazoa</taxon>
        <taxon>Chordata</taxon>
        <taxon>Craniata</taxon>
        <taxon>Vertebrata</taxon>
        <taxon>Euteleostomi</taxon>
        <taxon>Mammalia</taxon>
        <taxon>Eutheria</taxon>
        <taxon>Laurasiatheria</taxon>
        <taxon>Artiodactyla</taxon>
        <taxon>Tylopoda</taxon>
        <taxon>Camelidae</taxon>
        <taxon>Camelus</taxon>
    </lineage>
</organism>
<sequence>MQDRNTHDIRNQIVKEFQRIDVNVYFASLQDHVIEKLEKCGFFNDNIRKDIFFLTVHDAVLHLQSQVKSQEVQDSILETITLIQDCKDPLELMEAELIEEELDVQDEV</sequence>
<name>A0A5N4DZI3_CAMDR</name>
<reference evidence="2 3" key="1">
    <citation type="journal article" date="2019" name="Mol. Ecol. Resour.">
        <title>Improving Illumina assemblies with Hi-C and long reads: an example with the North African dromedary.</title>
        <authorList>
            <person name="Elbers J.P."/>
            <person name="Rogers M.F."/>
            <person name="Perelman P.L."/>
            <person name="Proskuryakova A.A."/>
            <person name="Serdyukova N.A."/>
            <person name="Johnson W.E."/>
            <person name="Horin P."/>
            <person name="Corander J."/>
            <person name="Murphy D."/>
            <person name="Burger P.A."/>
        </authorList>
    </citation>
    <scope>NUCLEOTIDE SEQUENCE [LARGE SCALE GENOMIC DNA]</scope>
    <source>
        <strain evidence="2">Drom800</strain>
        <tissue evidence="2">Blood</tissue>
    </source>
</reference>
<evidence type="ECO:0000313" key="3">
    <source>
        <dbReference type="Proteomes" id="UP000299084"/>
    </source>
</evidence>
<evidence type="ECO:0000313" key="2">
    <source>
        <dbReference type="EMBL" id="KAB1276591.1"/>
    </source>
</evidence>
<accession>A0A5N4DZI3</accession>
<dbReference type="Proteomes" id="UP000299084">
    <property type="component" value="Unassembled WGS sequence"/>
</dbReference>
<dbReference type="EMBL" id="JWIN03000007">
    <property type="protein sequence ID" value="KAB1276591.1"/>
    <property type="molecule type" value="Genomic_DNA"/>
</dbReference>
<proteinExistence type="predicted"/>
<dbReference type="AlphaFoldDB" id="A0A5N4DZI3"/>
<feature type="domain" description="STAS" evidence="1">
    <location>
        <begin position="1"/>
        <end position="63"/>
    </location>
</feature>